<evidence type="ECO:0000313" key="1">
    <source>
        <dbReference type="EMBL" id="PON34499.1"/>
    </source>
</evidence>
<dbReference type="EMBL" id="JXTB01000656">
    <property type="protein sequence ID" value="PON34499.1"/>
    <property type="molecule type" value="Genomic_DNA"/>
</dbReference>
<dbReference type="OrthoDB" id="1141262at2759"/>
<dbReference type="STRING" id="3476.A0A2P5AD98"/>
<reference evidence="2" key="1">
    <citation type="submission" date="2016-06" db="EMBL/GenBank/DDBJ databases">
        <title>Parallel loss of symbiosis genes in relatives of nitrogen-fixing non-legume Parasponia.</title>
        <authorList>
            <person name="Van Velzen R."/>
            <person name="Holmer R."/>
            <person name="Bu F."/>
            <person name="Rutten L."/>
            <person name="Van Zeijl A."/>
            <person name="Liu W."/>
            <person name="Santuari L."/>
            <person name="Cao Q."/>
            <person name="Sharma T."/>
            <person name="Shen D."/>
            <person name="Roswanjaya Y."/>
            <person name="Wardhani T."/>
            <person name="Kalhor M.S."/>
            <person name="Jansen J."/>
            <person name="Van den Hoogen J."/>
            <person name="Gungor B."/>
            <person name="Hartog M."/>
            <person name="Hontelez J."/>
            <person name="Verver J."/>
            <person name="Yang W.-C."/>
            <person name="Schijlen E."/>
            <person name="Repin R."/>
            <person name="Schilthuizen M."/>
            <person name="Schranz E."/>
            <person name="Heidstra R."/>
            <person name="Miyata K."/>
            <person name="Fedorova E."/>
            <person name="Kohlen W."/>
            <person name="Bisseling T."/>
            <person name="Smit S."/>
            <person name="Geurts R."/>
        </authorList>
    </citation>
    <scope>NUCLEOTIDE SEQUENCE [LARGE SCALE GENOMIC DNA]</scope>
    <source>
        <strain evidence="2">cv. WU1-14</strain>
    </source>
</reference>
<dbReference type="Proteomes" id="UP000237105">
    <property type="component" value="Unassembled WGS sequence"/>
</dbReference>
<keyword evidence="2" id="KW-1185">Reference proteome</keyword>
<proteinExistence type="predicted"/>
<organism evidence="1 2">
    <name type="scientific">Parasponia andersonii</name>
    <name type="common">Sponia andersonii</name>
    <dbReference type="NCBI Taxonomy" id="3476"/>
    <lineage>
        <taxon>Eukaryota</taxon>
        <taxon>Viridiplantae</taxon>
        <taxon>Streptophyta</taxon>
        <taxon>Embryophyta</taxon>
        <taxon>Tracheophyta</taxon>
        <taxon>Spermatophyta</taxon>
        <taxon>Magnoliopsida</taxon>
        <taxon>eudicotyledons</taxon>
        <taxon>Gunneridae</taxon>
        <taxon>Pentapetalae</taxon>
        <taxon>rosids</taxon>
        <taxon>fabids</taxon>
        <taxon>Rosales</taxon>
        <taxon>Cannabaceae</taxon>
        <taxon>Parasponia</taxon>
    </lineage>
</organism>
<accession>A0A2P5AD98</accession>
<protein>
    <submittedName>
        <fullName evidence="1">Uncharacterized protein</fullName>
    </submittedName>
</protein>
<comment type="caution">
    <text evidence="1">The sequence shown here is derived from an EMBL/GenBank/DDBJ whole genome shotgun (WGS) entry which is preliminary data.</text>
</comment>
<name>A0A2P5AD98_PARAD</name>
<gene>
    <name evidence="1" type="ORF">PanWU01x14_343910</name>
</gene>
<dbReference type="AlphaFoldDB" id="A0A2P5AD98"/>
<sequence length="131" mass="14927">MEEADLDFGVESEFKEYGDILQKLLVDLYRVKTLTDYEAPFDERWTQCLPIYSCVHKTLKVVEVNGFKGSHDTFLLLVYFVSFCSVMENLDLKVSKEVGHGESAEVSLRKAQMLQNIKKASPSLQISILLS</sequence>
<evidence type="ECO:0000313" key="2">
    <source>
        <dbReference type="Proteomes" id="UP000237105"/>
    </source>
</evidence>